<feature type="signal peptide" evidence="1">
    <location>
        <begin position="1"/>
        <end position="19"/>
    </location>
</feature>
<evidence type="ECO:0000313" key="3">
    <source>
        <dbReference type="EMBL" id="QEC57621.1"/>
    </source>
</evidence>
<dbReference type="KEGG" id="fgg:FSB75_17490"/>
<dbReference type="InterPro" id="IPR025665">
    <property type="entry name" value="Beta-barrel_OMP_2"/>
</dbReference>
<keyword evidence="1" id="KW-0732">Signal</keyword>
<gene>
    <name evidence="3" type="ORF">FSB75_17490</name>
</gene>
<evidence type="ECO:0000259" key="2">
    <source>
        <dbReference type="Pfam" id="PF13568"/>
    </source>
</evidence>
<dbReference type="Proteomes" id="UP000321204">
    <property type="component" value="Chromosome"/>
</dbReference>
<evidence type="ECO:0000313" key="4">
    <source>
        <dbReference type="Proteomes" id="UP000321204"/>
    </source>
</evidence>
<keyword evidence="4" id="KW-1185">Reference proteome</keyword>
<feature type="chain" id="PRO_5022797897" evidence="1">
    <location>
        <begin position="20"/>
        <end position="241"/>
    </location>
</feature>
<protein>
    <submittedName>
        <fullName evidence="3">PorT family protein</fullName>
    </submittedName>
</protein>
<reference evidence="3 4" key="1">
    <citation type="journal article" date="2015" name="Int. J. Syst. Evol. Microbiol.">
        <title>Flavisolibacter ginsenosidimutans sp. nov., with ginsenoside-converting activity isolated from soil used for cultivating ginseng.</title>
        <authorList>
            <person name="Zhao Y."/>
            <person name="Liu Q."/>
            <person name="Kang M.S."/>
            <person name="Jin F."/>
            <person name="Yu H."/>
            <person name="Im W.T."/>
        </authorList>
    </citation>
    <scope>NUCLEOTIDE SEQUENCE [LARGE SCALE GENOMIC DNA]</scope>
    <source>
        <strain evidence="3 4">Gsoil 636</strain>
    </source>
</reference>
<sequence length="241" mass="26470">MRRTLFSAFFFCLALLATAQSDTTGPVKIFRPMQARAKDHFMIQLGGAMWQNKPDSIKTGGFSRTFNMYLMFDFPFKTSPKFSIALGPGLSTDNVFLDKMTANITSTGSTLVFKNATDTTHFKKYKVSTAFLELPVELRFSSNPDNDGKSFKAAVGLRAGTMLAAWTKGKTLQNSAGTTLNEYIEKEKSKKFFNTTRISATARLGYGHFSVFGSYSLTSLLKEGVGPQMNAMSIGLTLSGL</sequence>
<dbReference type="RefSeq" id="WP_146790135.1">
    <property type="nucleotide sequence ID" value="NZ_BAABIO010000003.1"/>
</dbReference>
<dbReference type="AlphaFoldDB" id="A0A5B8ULP1"/>
<dbReference type="Pfam" id="PF13568">
    <property type="entry name" value="OMP_b-brl_2"/>
    <property type="match status" value="1"/>
</dbReference>
<organism evidence="3 4">
    <name type="scientific">Flavisolibacter ginsenosidimutans</name>
    <dbReference type="NCBI Taxonomy" id="661481"/>
    <lineage>
        <taxon>Bacteria</taxon>
        <taxon>Pseudomonadati</taxon>
        <taxon>Bacteroidota</taxon>
        <taxon>Chitinophagia</taxon>
        <taxon>Chitinophagales</taxon>
        <taxon>Chitinophagaceae</taxon>
        <taxon>Flavisolibacter</taxon>
    </lineage>
</organism>
<feature type="domain" description="Outer membrane protein beta-barrel" evidence="2">
    <location>
        <begin position="50"/>
        <end position="216"/>
    </location>
</feature>
<accession>A0A5B8ULP1</accession>
<name>A0A5B8ULP1_9BACT</name>
<dbReference type="EMBL" id="CP042433">
    <property type="protein sequence ID" value="QEC57621.1"/>
    <property type="molecule type" value="Genomic_DNA"/>
</dbReference>
<evidence type="ECO:0000256" key="1">
    <source>
        <dbReference type="SAM" id="SignalP"/>
    </source>
</evidence>
<proteinExistence type="predicted"/>
<dbReference type="OrthoDB" id="959017at2"/>